<evidence type="ECO:0000313" key="4">
    <source>
        <dbReference type="Proteomes" id="UP000238157"/>
    </source>
</evidence>
<dbReference type="InterPro" id="IPR029063">
    <property type="entry name" value="SAM-dependent_MTases_sf"/>
</dbReference>
<dbReference type="OrthoDB" id="1000417at2"/>
<dbReference type="InterPro" id="IPR041497">
    <property type="entry name" value="Thump-like"/>
</dbReference>
<dbReference type="InterPro" id="IPR054168">
    <property type="entry name" value="PG_1098_Fer"/>
</dbReference>
<reference evidence="3 4" key="1">
    <citation type="submission" date="2018-03" db="EMBL/GenBank/DDBJ databases">
        <title>Genomic Encyclopedia of Archaeal and Bacterial Type Strains, Phase II (KMG-II): from individual species to whole genera.</title>
        <authorList>
            <person name="Goeker M."/>
        </authorList>
    </citation>
    <scope>NUCLEOTIDE SEQUENCE [LARGE SCALE GENOMIC DNA]</scope>
    <source>
        <strain evidence="3 4">DSM 27929</strain>
    </source>
</reference>
<gene>
    <name evidence="3" type="ORF">CLW00_109166</name>
</gene>
<dbReference type="Gene3D" id="1.10.10.1110">
    <property type="entry name" value="Methyltransferase PG1098, N-terminal domain"/>
    <property type="match status" value="1"/>
</dbReference>
<dbReference type="Pfam" id="PF18096">
    <property type="entry name" value="Thump_like"/>
    <property type="match status" value="1"/>
</dbReference>
<evidence type="ECO:0000313" key="3">
    <source>
        <dbReference type="EMBL" id="PRY86319.1"/>
    </source>
</evidence>
<accession>A0A2T0WHY7</accession>
<dbReference type="Proteomes" id="UP000238157">
    <property type="component" value="Unassembled WGS sequence"/>
</dbReference>
<evidence type="ECO:0000259" key="1">
    <source>
        <dbReference type="Pfam" id="PF18096"/>
    </source>
</evidence>
<protein>
    <submittedName>
        <fullName evidence="3">Uncharacterized protein</fullName>
    </submittedName>
</protein>
<comment type="caution">
    <text evidence="3">The sequence shown here is derived from an EMBL/GenBank/DDBJ whole genome shotgun (WGS) entry which is preliminary data.</text>
</comment>
<keyword evidence="4" id="KW-1185">Reference proteome</keyword>
<organism evidence="3 4">
    <name type="scientific">Mongoliibacter ruber</name>
    <dbReference type="NCBI Taxonomy" id="1750599"/>
    <lineage>
        <taxon>Bacteria</taxon>
        <taxon>Pseudomonadati</taxon>
        <taxon>Bacteroidota</taxon>
        <taxon>Cytophagia</taxon>
        <taxon>Cytophagales</taxon>
        <taxon>Cyclobacteriaceae</taxon>
        <taxon>Mongoliibacter</taxon>
    </lineage>
</organism>
<dbReference type="EMBL" id="PVTR01000009">
    <property type="protein sequence ID" value="PRY86319.1"/>
    <property type="molecule type" value="Genomic_DNA"/>
</dbReference>
<feature type="domain" description="THUMP-like" evidence="1">
    <location>
        <begin position="326"/>
        <end position="393"/>
    </location>
</feature>
<evidence type="ECO:0000259" key="2">
    <source>
        <dbReference type="Pfam" id="PF22013"/>
    </source>
</evidence>
<proteinExistence type="predicted"/>
<sequence length="398" mass="45277">MTGAEVYSDKIKQFVQDHLTEDPAQLLLTYMGKVEFDLKFAVQQIKARQKAKSKIPSWYGNEKLIFPVSLSMEQASSEETALFKADLVSGRKMIDLTGGLGVDSFFVGQNFDIVMYCEQNPELFEISKYNLEQLSPSKFRFYNGNSIDFLGKVVEKVDLIFVDPARRGEGNQKLFKLEDCEPNVVQYWEMFKSRAKSIMVKVSPMLDIKSALSFLPGLSKVIVLSVKNEVKEILLFWSGEGKEDEALIETVDINRESKSTFSFTYIEEENATSKISDTTEKYLIEPNAVILKAGAYQTFGVRFGLEKIHPNSHFYTSKELVEEYPGRVFAVIAEINQPKKEIKKLFPNGLVNVITRNYSMPAEALKKKFRLKDGGEDFLIGSKTSKGFQLWHCRLVSE</sequence>
<dbReference type="Gene3D" id="3.40.50.150">
    <property type="entry name" value="Vaccinia Virus protein VP39"/>
    <property type="match status" value="1"/>
</dbReference>
<dbReference type="SUPFAM" id="SSF53335">
    <property type="entry name" value="S-adenosyl-L-methionine-dependent methyltransferases"/>
    <property type="match status" value="1"/>
</dbReference>
<dbReference type="AlphaFoldDB" id="A0A2T0WHY7"/>
<dbReference type="Pfam" id="PF22013">
    <property type="entry name" value="PG_1098_Fer"/>
    <property type="match status" value="1"/>
</dbReference>
<dbReference type="CDD" id="cd02440">
    <property type="entry name" value="AdoMet_MTases"/>
    <property type="match status" value="1"/>
</dbReference>
<feature type="domain" description="PG-1098 ferredoxin-like" evidence="2">
    <location>
        <begin position="282"/>
        <end position="325"/>
    </location>
</feature>
<name>A0A2T0WHY7_9BACT</name>